<dbReference type="PANTHER" id="PTHR35005">
    <property type="entry name" value="3-DEHYDRO-SCYLLO-INOSOSE HYDROLASE"/>
    <property type="match status" value="1"/>
</dbReference>
<dbReference type="SUPFAM" id="SSF102215">
    <property type="entry name" value="Creatininase"/>
    <property type="match status" value="1"/>
</dbReference>
<dbReference type="InterPro" id="IPR003785">
    <property type="entry name" value="Creatininase/forma_Hydrolase"/>
</dbReference>
<organism evidence="6">
    <name type="scientific">marine metagenome</name>
    <dbReference type="NCBI Taxonomy" id="408172"/>
    <lineage>
        <taxon>unclassified sequences</taxon>
        <taxon>metagenomes</taxon>
        <taxon>ecological metagenomes</taxon>
    </lineage>
</organism>
<dbReference type="Pfam" id="PF02633">
    <property type="entry name" value="Creatininase"/>
    <property type="match status" value="1"/>
</dbReference>
<dbReference type="GO" id="GO:0046872">
    <property type="term" value="F:metal ion binding"/>
    <property type="evidence" value="ECO:0007669"/>
    <property type="project" value="UniProtKB-KW"/>
</dbReference>
<dbReference type="PANTHER" id="PTHR35005:SF1">
    <property type="entry name" value="2-AMINO-5-FORMYLAMINO-6-RIBOSYLAMINOPYRIMIDIN-4(3H)-ONE 5'-MONOPHOSPHATE DEFORMYLASE"/>
    <property type="match status" value="1"/>
</dbReference>
<sequence length="294" mass="32581">MSDKHLTEHRYEKLTWPEINDAVATGQICIVPCGAVEQHGPHLPLDVDMLLSSSVALGAGEQRASKALVLPSVSYGYTGHVMDFPGTINVHYQHFIEQVLDITKSLAYHGFKKIILLNGHGSNMPNLDLVARRCNLETDAECALCAWWSLLKVDPDFLPNWRESKFPGGIAHACELETSMYLHIKPEDVRQDLIESGDISFNNLKSPYRFNDLYGKGAVEITSWTASYSDTGVLGEAAKATAEKGKAAYEEAVKHLSGFIDEWHSQPAPTRHEAHAQKPTIPMPWGQAVSQPHR</sequence>
<accession>A0A382NPM9</accession>
<gene>
    <name evidence="6" type="ORF">METZ01_LOCUS315910</name>
</gene>
<evidence type="ECO:0000256" key="3">
    <source>
        <dbReference type="ARBA" id="ARBA00022801"/>
    </source>
</evidence>
<evidence type="ECO:0000256" key="1">
    <source>
        <dbReference type="ARBA" id="ARBA00001947"/>
    </source>
</evidence>
<dbReference type="Gene3D" id="3.40.50.10310">
    <property type="entry name" value="Creatininase"/>
    <property type="match status" value="1"/>
</dbReference>
<name>A0A382NPM9_9ZZZZ</name>
<keyword evidence="2" id="KW-0479">Metal-binding</keyword>
<protein>
    <recommendedName>
        <fullName evidence="7">Creatininase</fullName>
    </recommendedName>
</protein>
<dbReference type="InterPro" id="IPR024087">
    <property type="entry name" value="Creatininase-like_sf"/>
</dbReference>
<reference evidence="6" key="1">
    <citation type="submission" date="2018-05" db="EMBL/GenBank/DDBJ databases">
        <authorList>
            <person name="Lanie J.A."/>
            <person name="Ng W.-L."/>
            <person name="Kazmierczak K.M."/>
            <person name="Andrzejewski T.M."/>
            <person name="Davidsen T.M."/>
            <person name="Wayne K.J."/>
            <person name="Tettelin H."/>
            <person name="Glass J.I."/>
            <person name="Rusch D."/>
            <person name="Podicherti R."/>
            <person name="Tsui H.-C.T."/>
            <person name="Winkler M.E."/>
        </authorList>
    </citation>
    <scope>NUCLEOTIDE SEQUENCE</scope>
</reference>
<dbReference type="EMBL" id="UINC01101881">
    <property type="protein sequence ID" value="SVC63056.1"/>
    <property type="molecule type" value="Genomic_DNA"/>
</dbReference>
<keyword evidence="3" id="KW-0378">Hydrolase</keyword>
<dbReference type="GO" id="GO:0016811">
    <property type="term" value="F:hydrolase activity, acting on carbon-nitrogen (but not peptide) bonds, in linear amides"/>
    <property type="evidence" value="ECO:0007669"/>
    <property type="project" value="TreeGrafter"/>
</dbReference>
<evidence type="ECO:0000313" key="6">
    <source>
        <dbReference type="EMBL" id="SVC63056.1"/>
    </source>
</evidence>
<evidence type="ECO:0000256" key="5">
    <source>
        <dbReference type="SAM" id="MobiDB-lite"/>
    </source>
</evidence>
<dbReference type="AlphaFoldDB" id="A0A382NPM9"/>
<evidence type="ECO:0000256" key="4">
    <source>
        <dbReference type="ARBA" id="ARBA00022833"/>
    </source>
</evidence>
<evidence type="ECO:0008006" key="7">
    <source>
        <dbReference type="Google" id="ProtNLM"/>
    </source>
</evidence>
<dbReference type="GO" id="GO:0009231">
    <property type="term" value="P:riboflavin biosynthetic process"/>
    <property type="evidence" value="ECO:0007669"/>
    <property type="project" value="TreeGrafter"/>
</dbReference>
<evidence type="ECO:0000256" key="2">
    <source>
        <dbReference type="ARBA" id="ARBA00022723"/>
    </source>
</evidence>
<proteinExistence type="predicted"/>
<feature type="region of interest" description="Disordered" evidence="5">
    <location>
        <begin position="267"/>
        <end position="294"/>
    </location>
</feature>
<comment type="cofactor">
    <cofactor evidence="1">
        <name>Zn(2+)</name>
        <dbReference type="ChEBI" id="CHEBI:29105"/>
    </cofactor>
</comment>
<keyword evidence="4" id="KW-0862">Zinc</keyword>